<proteinExistence type="inferred from homology"/>
<accession>A0A9P0DWS8</accession>
<dbReference type="InterPro" id="IPR011419">
    <property type="entry name" value="ATP12_ATP_synth-F1-assembly"/>
</dbReference>
<name>A0A9P0DWS8_NEZVI</name>
<evidence type="ECO:0000313" key="6">
    <source>
        <dbReference type="EMBL" id="CAH1389439.1"/>
    </source>
</evidence>
<dbReference type="InterPro" id="IPR023335">
    <property type="entry name" value="ATP12_ortho_dom_sf"/>
</dbReference>
<gene>
    <name evidence="6" type="ORF">NEZAVI_LOCUS846</name>
</gene>
<evidence type="ECO:0000256" key="2">
    <source>
        <dbReference type="ARBA" id="ARBA00008231"/>
    </source>
</evidence>
<dbReference type="PANTHER" id="PTHR21013">
    <property type="entry name" value="ATP SYNTHASE MITOCHONDRIAL F1 COMPLEX ASSEMBLY FACTOR 2/ATP12 PROTEIN, MITOCHONDRIAL PRECURSOR"/>
    <property type="match status" value="1"/>
</dbReference>
<sequence length="279" mass="32498">MFYFKNFFLRSQNILLNSSKFNIIPKIKRNYAALPKRFYKNTAILYSDGHYEITLDHRKLKTPKGKDFKVENEILALCIATEWDSQFGEIDRSSMHLTALCNTAIDNVNNLTKEDITSNILNYLETDTLLFQSHNDEVYDVQQKEWQPVIKWFCDRYGVEISPTRDMIGPEISKQTREIIERHFLSYDLAPLHGFMFAVEALKSVILTLCCVDRRLSVDQVVLLSRLEEEYQTGCWGRVEWAHDVSQYDLQARVSAAVLFIHLNSMSEEVKSKLGSVHR</sequence>
<evidence type="ECO:0000256" key="4">
    <source>
        <dbReference type="ARBA" id="ARBA00023128"/>
    </source>
</evidence>
<dbReference type="Pfam" id="PF07542">
    <property type="entry name" value="ATP12"/>
    <property type="match status" value="1"/>
</dbReference>
<dbReference type="EMBL" id="OV725077">
    <property type="protein sequence ID" value="CAH1389439.1"/>
    <property type="molecule type" value="Genomic_DNA"/>
</dbReference>
<evidence type="ECO:0000256" key="1">
    <source>
        <dbReference type="ARBA" id="ARBA00004173"/>
    </source>
</evidence>
<dbReference type="PANTHER" id="PTHR21013:SF10">
    <property type="entry name" value="ATP SYNTHASE MITOCHONDRIAL F1 COMPLEX ASSEMBLY FACTOR 2"/>
    <property type="match status" value="1"/>
</dbReference>
<dbReference type="SUPFAM" id="SSF160909">
    <property type="entry name" value="ATP12-like"/>
    <property type="match status" value="1"/>
</dbReference>
<evidence type="ECO:0008006" key="8">
    <source>
        <dbReference type="Google" id="ProtNLM"/>
    </source>
</evidence>
<keyword evidence="3" id="KW-0809">Transit peptide</keyword>
<dbReference type="OrthoDB" id="5673at2759"/>
<evidence type="ECO:0000256" key="3">
    <source>
        <dbReference type="ARBA" id="ARBA00022946"/>
    </source>
</evidence>
<dbReference type="GO" id="GO:0005739">
    <property type="term" value="C:mitochondrion"/>
    <property type="evidence" value="ECO:0007669"/>
    <property type="project" value="UniProtKB-SubCell"/>
</dbReference>
<keyword evidence="4" id="KW-0496">Mitochondrion</keyword>
<dbReference type="InterPro" id="IPR042272">
    <property type="entry name" value="ATP12_ATP_synth-F1-assembly_N"/>
</dbReference>
<dbReference type="GO" id="GO:0033615">
    <property type="term" value="P:mitochondrial proton-transporting ATP synthase complex assembly"/>
    <property type="evidence" value="ECO:0007669"/>
    <property type="project" value="TreeGrafter"/>
</dbReference>
<comment type="similarity">
    <text evidence="2">Belongs to the ATP12 family.</text>
</comment>
<dbReference type="AlphaFoldDB" id="A0A9P0DWS8"/>
<dbReference type="Proteomes" id="UP001152798">
    <property type="component" value="Chromosome 1"/>
</dbReference>
<dbReference type="Gene3D" id="3.30.2180.10">
    <property type="entry name" value="ATP12-like"/>
    <property type="match status" value="1"/>
</dbReference>
<keyword evidence="7" id="KW-1185">Reference proteome</keyword>
<protein>
    <recommendedName>
        <fullName evidence="8">ATP synthase mitochondrial F1 complex assembly factor 2</fullName>
    </recommendedName>
</protein>
<dbReference type="Gene3D" id="1.10.3580.10">
    <property type="entry name" value="ATP12 ATPase"/>
    <property type="match status" value="1"/>
</dbReference>
<evidence type="ECO:0000313" key="7">
    <source>
        <dbReference type="Proteomes" id="UP001152798"/>
    </source>
</evidence>
<reference evidence="6" key="1">
    <citation type="submission" date="2022-01" db="EMBL/GenBank/DDBJ databases">
        <authorList>
            <person name="King R."/>
        </authorList>
    </citation>
    <scope>NUCLEOTIDE SEQUENCE</scope>
</reference>
<comment type="subcellular location">
    <subcellularLocation>
        <location evidence="1">Mitochondrion</location>
    </subcellularLocation>
</comment>
<evidence type="ECO:0000256" key="5">
    <source>
        <dbReference type="ARBA" id="ARBA00023186"/>
    </source>
</evidence>
<organism evidence="6 7">
    <name type="scientific">Nezara viridula</name>
    <name type="common">Southern green stink bug</name>
    <name type="synonym">Cimex viridulus</name>
    <dbReference type="NCBI Taxonomy" id="85310"/>
    <lineage>
        <taxon>Eukaryota</taxon>
        <taxon>Metazoa</taxon>
        <taxon>Ecdysozoa</taxon>
        <taxon>Arthropoda</taxon>
        <taxon>Hexapoda</taxon>
        <taxon>Insecta</taxon>
        <taxon>Pterygota</taxon>
        <taxon>Neoptera</taxon>
        <taxon>Paraneoptera</taxon>
        <taxon>Hemiptera</taxon>
        <taxon>Heteroptera</taxon>
        <taxon>Panheteroptera</taxon>
        <taxon>Pentatomomorpha</taxon>
        <taxon>Pentatomoidea</taxon>
        <taxon>Pentatomidae</taxon>
        <taxon>Pentatominae</taxon>
        <taxon>Nezara</taxon>
    </lineage>
</organism>
<keyword evidence="5" id="KW-0143">Chaperone</keyword>